<gene>
    <name evidence="1" type="ORF">I2494_18445</name>
</gene>
<protein>
    <submittedName>
        <fullName evidence="1">Uncharacterized protein</fullName>
    </submittedName>
</protein>
<dbReference type="RefSeq" id="WP_218467603.1">
    <property type="nucleotide sequence ID" value="NZ_JADRCR010000013.1"/>
</dbReference>
<accession>A0ABS1IV81</accession>
<organism evidence="1 2">
    <name type="scientific">Limnobaculum allomyrinae</name>
    <dbReference type="NCBI Taxonomy" id="2791986"/>
    <lineage>
        <taxon>Bacteria</taxon>
        <taxon>Pseudomonadati</taxon>
        <taxon>Pseudomonadota</taxon>
        <taxon>Gammaproteobacteria</taxon>
        <taxon>Enterobacterales</taxon>
        <taxon>Budviciaceae</taxon>
        <taxon>Limnobaculum</taxon>
    </lineage>
</organism>
<reference evidence="1 2" key="1">
    <citation type="submission" date="2020-11" db="EMBL/GenBank/DDBJ databases">
        <title>Insectihabitans protaetiae gen. nov. sp. nov. and Insectihabitans allomyrinae sp. nov., isolated from larvae of Protaetia brevitarsis seulensis and Allomyrina dichotoma, respectively.</title>
        <authorList>
            <person name="Lee S.D."/>
            <person name="Byeon Y.-S."/>
            <person name="Kim S.-M."/>
            <person name="Yang H.L."/>
            <person name="Kim I.S."/>
        </authorList>
    </citation>
    <scope>NUCLEOTIDE SEQUENCE [LARGE SCALE GENOMIC DNA]</scope>
    <source>
        <strain evidence="1 2">BWR-B9</strain>
    </source>
</reference>
<keyword evidence="2" id="KW-1185">Reference proteome</keyword>
<comment type="caution">
    <text evidence="1">The sequence shown here is derived from an EMBL/GenBank/DDBJ whole genome shotgun (WGS) entry which is preliminary data.</text>
</comment>
<dbReference type="Proteomes" id="UP001296921">
    <property type="component" value="Unassembled WGS sequence"/>
</dbReference>
<sequence length="60" mass="6677">MLNLLNQTPLLPEELAEQCFALAYTISSMEQPELKESLLFILQEKQAALLSLLEPATTGE</sequence>
<name>A0ABS1IV81_9GAMM</name>
<proteinExistence type="predicted"/>
<evidence type="ECO:0000313" key="2">
    <source>
        <dbReference type="Proteomes" id="UP001296921"/>
    </source>
</evidence>
<evidence type="ECO:0000313" key="1">
    <source>
        <dbReference type="EMBL" id="MBK5145657.1"/>
    </source>
</evidence>
<dbReference type="EMBL" id="JADRCR010000013">
    <property type="protein sequence ID" value="MBK5145657.1"/>
    <property type="molecule type" value="Genomic_DNA"/>
</dbReference>